<dbReference type="Gene3D" id="1.10.287.600">
    <property type="entry name" value="Helix hairpin bin"/>
    <property type="match status" value="1"/>
</dbReference>
<evidence type="ECO:0000313" key="9">
    <source>
        <dbReference type="RefSeq" id="XP_026682412.1"/>
    </source>
</evidence>
<dbReference type="PRINTS" id="PR01161">
    <property type="entry name" value="TUBULIN"/>
</dbReference>
<dbReference type="GeneID" id="103513407"/>
<dbReference type="PaxDb" id="121845-A0A3Q0J1Q5"/>
<keyword evidence="2" id="KW-0493">Microtubule</keyword>
<dbReference type="Pfam" id="PF03953">
    <property type="entry name" value="Tubulin_C"/>
    <property type="match status" value="1"/>
</dbReference>
<evidence type="ECO:0000259" key="7">
    <source>
        <dbReference type="SMART" id="SM00865"/>
    </source>
</evidence>
<keyword evidence="8" id="KW-1185">Reference proteome</keyword>
<dbReference type="AlphaFoldDB" id="A0A3Q0J1Q5"/>
<dbReference type="InterPro" id="IPR037103">
    <property type="entry name" value="Tubulin/FtsZ-like_C"/>
</dbReference>
<accession>A0A3Q0J1Q5</accession>
<organism evidence="8 9">
    <name type="scientific">Diaphorina citri</name>
    <name type="common">Asian citrus psyllid</name>
    <dbReference type="NCBI Taxonomy" id="121845"/>
    <lineage>
        <taxon>Eukaryota</taxon>
        <taxon>Metazoa</taxon>
        <taxon>Ecdysozoa</taxon>
        <taxon>Arthropoda</taxon>
        <taxon>Hexapoda</taxon>
        <taxon>Insecta</taxon>
        <taxon>Pterygota</taxon>
        <taxon>Neoptera</taxon>
        <taxon>Paraneoptera</taxon>
        <taxon>Hemiptera</taxon>
        <taxon>Sternorrhyncha</taxon>
        <taxon>Psylloidea</taxon>
        <taxon>Psyllidae</taxon>
        <taxon>Diaphorininae</taxon>
        <taxon>Diaphorina</taxon>
    </lineage>
</organism>
<dbReference type="STRING" id="121845.A0A3Q0J1Q5"/>
<dbReference type="GO" id="GO:0005874">
    <property type="term" value="C:microtubule"/>
    <property type="evidence" value="ECO:0007669"/>
    <property type="project" value="UniProtKB-KW"/>
</dbReference>
<dbReference type="PANTHER" id="PTHR11588">
    <property type="entry name" value="TUBULIN"/>
    <property type="match status" value="1"/>
</dbReference>
<evidence type="ECO:0000313" key="8">
    <source>
        <dbReference type="Proteomes" id="UP000079169"/>
    </source>
</evidence>
<evidence type="ECO:0000256" key="4">
    <source>
        <dbReference type="ARBA" id="ARBA00022801"/>
    </source>
</evidence>
<evidence type="ECO:0000256" key="1">
    <source>
        <dbReference type="ARBA" id="ARBA00009636"/>
    </source>
</evidence>
<dbReference type="InterPro" id="IPR003008">
    <property type="entry name" value="Tubulin_FtsZ_GTPase"/>
</dbReference>
<proteinExistence type="inferred from homology"/>
<name>A0A3Q0J1Q5_DIACI</name>
<dbReference type="Proteomes" id="UP000079169">
    <property type="component" value="Unplaced"/>
</dbReference>
<dbReference type="Gene3D" id="3.30.1330.20">
    <property type="entry name" value="Tubulin/FtsZ, C-terminal domain"/>
    <property type="match status" value="1"/>
</dbReference>
<evidence type="ECO:0000256" key="5">
    <source>
        <dbReference type="ARBA" id="ARBA00023134"/>
    </source>
</evidence>
<evidence type="ECO:0000256" key="6">
    <source>
        <dbReference type="ARBA" id="ARBA00049117"/>
    </source>
</evidence>
<dbReference type="Gene3D" id="3.40.50.1440">
    <property type="entry name" value="Tubulin/FtsZ, GTPase domain"/>
    <property type="match status" value="2"/>
</dbReference>
<dbReference type="SUPFAM" id="SSF55307">
    <property type="entry name" value="Tubulin C-terminal domain-like"/>
    <property type="match status" value="1"/>
</dbReference>
<sequence length="346" mass="38937">MSAQRECLSLHIGQAGIQMGDSCWQLFLLEHGLSPIGEQLQPIRDDKVSSFFTEMNATKFTPRAIMVDLEPTVTDQLQHQRPNLFNPDQLIAGKEDAANNFARGRMTCGKTIIDKLTNTIRRIVENCRPDQVMSSITASLRFEGALNVDLSEFQTNLVPFPRIHFPLAAFSPISTCTKTIHENLGVAEMTAECFHPGNQLVKCNVTNHKYMACCLLYRGDVTPQEVNYALNKVKTKNIQFVDWCPTGFKVGINKQKPSVIAGGDMAPSNKLVTMLTNTTAMAEAWSKLNKKFELMFEKRAFVHWYLSEGMEEDDFIDARDNLLQLELDYIDVATDTADEILEDDDS</sequence>
<dbReference type="InterPro" id="IPR036525">
    <property type="entry name" value="Tubulin/FtsZ_GTPase_sf"/>
</dbReference>
<dbReference type="GO" id="GO:0005200">
    <property type="term" value="F:structural constituent of cytoskeleton"/>
    <property type="evidence" value="ECO:0007669"/>
    <property type="project" value="InterPro"/>
</dbReference>
<dbReference type="RefSeq" id="XP_026682412.1">
    <property type="nucleotide sequence ID" value="XM_026826611.1"/>
</dbReference>
<dbReference type="InterPro" id="IPR023123">
    <property type="entry name" value="Tubulin_C"/>
</dbReference>
<dbReference type="GO" id="GO:0007017">
    <property type="term" value="P:microtubule-based process"/>
    <property type="evidence" value="ECO:0007669"/>
    <property type="project" value="InterPro"/>
</dbReference>
<comment type="similarity">
    <text evidence="1">Belongs to the tubulin family.</text>
</comment>
<dbReference type="GO" id="GO:0005525">
    <property type="term" value="F:GTP binding"/>
    <property type="evidence" value="ECO:0007669"/>
    <property type="project" value="UniProtKB-KW"/>
</dbReference>
<feature type="domain" description="Tubulin/FtsZ 2-layer sandwich" evidence="7">
    <location>
        <begin position="146"/>
        <end position="290"/>
    </location>
</feature>
<keyword evidence="5" id="KW-0342">GTP-binding</keyword>
<dbReference type="SUPFAM" id="SSF52490">
    <property type="entry name" value="Tubulin nucleotide-binding domain-like"/>
    <property type="match status" value="1"/>
</dbReference>
<dbReference type="InterPro" id="IPR002452">
    <property type="entry name" value="Alpha_tubulin"/>
</dbReference>
<dbReference type="PRINTS" id="PR01162">
    <property type="entry name" value="ALPHATUBULIN"/>
</dbReference>
<keyword evidence="3" id="KW-0547">Nucleotide-binding</keyword>
<gene>
    <name evidence="9" type="primary">LOC103513407</name>
</gene>
<keyword evidence="4" id="KW-0378">Hydrolase</keyword>
<protein>
    <submittedName>
        <fullName evidence="9">Tubulin alpha-4A chain-like</fullName>
    </submittedName>
</protein>
<comment type="catalytic activity">
    <reaction evidence="6">
        <text>GTP + H2O = GDP + phosphate + H(+)</text>
        <dbReference type="Rhea" id="RHEA:19669"/>
        <dbReference type="ChEBI" id="CHEBI:15377"/>
        <dbReference type="ChEBI" id="CHEBI:15378"/>
        <dbReference type="ChEBI" id="CHEBI:37565"/>
        <dbReference type="ChEBI" id="CHEBI:43474"/>
        <dbReference type="ChEBI" id="CHEBI:58189"/>
    </reaction>
    <physiologicalReaction direction="left-to-right" evidence="6">
        <dbReference type="Rhea" id="RHEA:19670"/>
    </physiologicalReaction>
</comment>
<evidence type="ECO:0000256" key="2">
    <source>
        <dbReference type="ARBA" id="ARBA00022701"/>
    </source>
</evidence>
<dbReference type="InterPro" id="IPR000217">
    <property type="entry name" value="Tubulin"/>
</dbReference>
<dbReference type="KEGG" id="dci:103513407"/>
<evidence type="ECO:0000256" key="3">
    <source>
        <dbReference type="ARBA" id="ARBA00022741"/>
    </source>
</evidence>
<dbReference type="Pfam" id="PF00091">
    <property type="entry name" value="Tubulin"/>
    <property type="match status" value="1"/>
</dbReference>
<dbReference type="InterPro" id="IPR018316">
    <property type="entry name" value="Tubulin/FtsZ_2-layer-sand-dom"/>
</dbReference>
<dbReference type="SMART" id="SM00865">
    <property type="entry name" value="Tubulin_C"/>
    <property type="match status" value="1"/>
</dbReference>
<dbReference type="GO" id="GO:0016787">
    <property type="term" value="F:hydrolase activity"/>
    <property type="evidence" value="ECO:0007669"/>
    <property type="project" value="UniProtKB-KW"/>
</dbReference>
<dbReference type="InterPro" id="IPR008280">
    <property type="entry name" value="Tub_FtsZ_C"/>
</dbReference>
<reference evidence="9" key="1">
    <citation type="submission" date="2025-08" db="UniProtKB">
        <authorList>
            <consortium name="RefSeq"/>
        </authorList>
    </citation>
    <scope>IDENTIFICATION</scope>
</reference>